<gene>
    <name evidence="1" type="ORF">CDAR_369101</name>
</gene>
<sequence>MGCTHNSFKCSQRRKSMLLLRYISPLEPFSVVVIAKPCTKCSTFPPLQAMHRWTWPNTAGFFLTTGSSHYSCNEINFLDFTGAAHITALSAPKERNPSCCSGTLFGWNRPRYSP</sequence>
<evidence type="ECO:0000313" key="1">
    <source>
        <dbReference type="EMBL" id="GIY82973.1"/>
    </source>
</evidence>
<evidence type="ECO:0000313" key="2">
    <source>
        <dbReference type="Proteomes" id="UP001054837"/>
    </source>
</evidence>
<comment type="caution">
    <text evidence="1">The sequence shown here is derived from an EMBL/GenBank/DDBJ whole genome shotgun (WGS) entry which is preliminary data.</text>
</comment>
<dbReference type="Proteomes" id="UP001054837">
    <property type="component" value="Unassembled WGS sequence"/>
</dbReference>
<protein>
    <submittedName>
        <fullName evidence="1">Uncharacterized protein</fullName>
    </submittedName>
</protein>
<reference evidence="1 2" key="1">
    <citation type="submission" date="2021-06" db="EMBL/GenBank/DDBJ databases">
        <title>Caerostris darwini draft genome.</title>
        <authorList>
            <person name="Kono N."/>
            <person name="Arakawa K."/>
        </authorList>
    </citation>
    <scope>NUCLEOTIDE SEQUENCE [LARGE SCALE GENOMIC DNA]</scope>
</reference>
<accession>A0AAV4WKW5</accession>
<keyword evidence="2" id="KW-1185">Reference proteome</keyword>
<name>A0AAV4WKW5_9ARAC</name>
<organism evidence="1 2">
    <name type="scientific">Caerostris darwini</name>
    <dbReference type="NCBI Taxonomy" id="1538125"/>
    <lineage>
        <taxon>Eukaryota</taxon>
        <taxon>Metazoa</taxon>
        <taxon>Ecdysozoa</taxon>
        <taxon>Arthropoda</taxon>
        <taxon>Chelicerata</taxon>
        <taxon>Arachnida</taxon>
        <taxon>Araneae</taxon>
        <taxon>Araneomorphae</taxon>
        <taxon>Entelegynae</taxon>
        <taxon>Araneoidea</taxon>
        <taxon>Araneidae</taxon>
        <taxon>Caerostris</taxon>
    </lineage>
</organism>
<proteinExistence type="predicted"/>
<dbReference type="EMBL" id="BPLQ01014755">
    <property type="protein sequence ID" value="GIY82973.1"/>
    <property type="molecule type" value="Genomic_DNA"/>
</dbReference>
<dbReference type="AlphaFoldDB" id="A0AAV4WKW5"/>